<dbReference type="GeneID" id="81120753"/>
<evidence type="ECO:0000313" key="2">
    <source>
        <dbReference type="Proteomes" id="UP001596368"/>
    </source>
</evidence>
<dbReference type="RefSeq" id="WP_284013617.1">
    <property type="nucleotide sequence ID" value="NZ_CP126156.1"/>
</dbReference>
<reference evidence="1 2" key="1">
    <citation type="journal article" date="2019" name="Int. J. Syst. Evol. Microbiol.">
        <title>The Global Catalogue of Microorganisms (GCM) 10K type strain sequencing project: providing services to taxonomists for standard genome sequencing and annotation.</title>
        <authorList>
            <consortium name="The Broad Institute Genomics Platform"/>
            <consortium name="The Broad Institute Genome Sequencing Center for Infectious Disease"/>
            <person name="Wu L."/>
            <person name="Ma J."/>
        </authorList>
    </citation>
    <scope>NUCLEOTIDE SEQUENCE [LARGE SCALE GENOMIC DNA]</scope>
    <source>
        <strain evidence="1 2">DT92</strain>
    </source>
</reference>
<dbReference type="Proteomes" id="UP001596368">
    <property type="component" value="Unassembled WGS sequence"/>
</dbReference>
<sequence>MPSTRRAALRLAGSALVAPTAGCVDAGPDDLPPRSDGDFLLLSNGATSRRALSVVVERDGERVAGGRYRLPADASATLALDLRTTTHTLRAVAHDGAAVWRSWSWPRERCVYSSGWGVGDPTPETATSTGDAAVMGAGLSLYADDVHFRECVAERVGHARRPRAERYRVGDAARPPA</sequence>
<evidence type="ECO:0000313" key="1">
    <source>
        <dbReference type="EMBL" id="MFC7137252.1"/>
    </source>
</evidence>
<organism evidence="1 2">
    <name type="scientific">Halobaculum litoreum</name>
    <dbReference type="NCBI Taxonomy" id="3031998"/>
    <lineage>
        <taxon>Archaea</taxon>
        <taxon>Methanobacteriati</taxon>
        <taxon>Methanobacteriota</taxon>
        <taxon>Stenosarchaea group</taxon>
        <taxon>Halobacteria</taxon>
        <taxon>Halobacteriales</taxon>
        <taxon>Haloferacaceae</taxon>
        <taxon>Halobaculum</taxon>
    </lineage>
</organism>
<name>A0ABD5XVN9_9EURY</name>
<comment type="caution">
    <text evidence="1">The sequence shown here is derived from an EMBL/GenBank/DDBJ whole genome shotgun (WGS) entry which is preliminary data.</text>
</comment>
<dbReference type="AlphaFoldDB" id="A0ABD5XVN9"/>
<keyword evidence="2" id="KW-1185">Reference proteome</keyword>
<accession>A0ABD5XVN9</accession>
<gene>
    <name evidence="1" type="ORF">ACFQRB_13995</name>
</gene>
<proteinExistence type="predicted"/>
<dbReference type="EMBL" id="JBHSZG010000001">
    <property type="protein sequence ID" value="MFC7137252.1"/>
    <property type="molecule type" value="Genomic_DNA"/>
</dbReference>
<protein>
    <submittedName>
        <fullName evidence="1">Uncharacterized protein</fullName>
    </submittedName>
</protein>